<reference evidence="2 3" key="1">
    <citation type="submission" date="2019-06" db="EMBL/GenBank/DDBJ databases">
        <title>Sequencing the genomes of 1000 actinobacteria strains.</title>
        <authorList>
            <person name="Klenk H.-P."/>
        </authorList>
    </citation>
    <scope>NUCLEOTIDE SEQUENCE [LARGE SCALE GENOMIC DNA]</scope>
    <source>
        <strain evidence="2 3">DSM 45456</strain>
    </source>
</reference>
<name>A0A543JA87_9PSEU</name>
<dbReference type="Proteomes" id="UP000316628">
    <property type="component" value="Unassembled WGS sequence"/>
</dbReference>
<evidence type="ECO:0000256" key="1">
    <source>
        <dbReference type="SAM" id="SignalP"/>
    </source>
</evidence>
<keyword evidence="3" id="KW-1185">Reference proteome</keyword>
<evidence type="ECO:0008006" key="4">
    <source>
        <dbReference type="Google" id="ProtNLM"/>
    </source>
</evidence>
<evidence type="ECO:0000313" key="2">
    <source>
        <dbReference type="EMBL" id="TQM79727.1"/>
    </source>
</evidence>
<keyword evidence="1" id="KW-0732">Signal</keyword>
<dbReference type="PROSITE" id="PS51257">
    <property type="entry name" value="PROKAR_LIPOPROTEIN"/>
    <property type="match status" value="1"/>
</dbReference>
<feature type="chain" id="PRO_5021872925" description="Lipoprotein" evidence="1">
    <location>
        <begin position="32"/>
        <end position="320"/>
    </location>
</feature>
<organism evidence="2 3">
    <name type="scientific">Saccharothrix saharensis</name>
    <dbReference type="NCBI Taxonomy" id="571190"/>
    <lineage>
        <taxon>Bacteria</taxon>
        <taxon>Bacillati</taxon>
        <taxon>Actinomycetota</taxon>
        <taxon>Actinomycetes</taxon>
        <taxon>Pseudonocardiales</taxon>
        <taxon>Pseudonocardiaceae</taxon>
        <taxon>Saccharothrix</taxon>
    </lineage>
</organism>
<dbReference type="AlphaFoldDB" id="A0A543JA87"/>
<dbReference type="EMBL" id="VFPP01000001">
    <property type="protein sequence ID" value="TQM79727.1"/>
    <property type="molecule type" value="Genomic_DNA"/>
</dbReference>
<sequence length="320" mass="32258">MVNKRSSVPLAAVTVLLVGCAALSAGCSAEADGAPPTPGTGLLGALADVRATAESSVLVEYGDVAAVRALLAADAERFGGLRGYGYSDLAGHSRVLPDLVGFDPAAATTALRVGQPPTWAAVLRMDVDVAAVDAKLQALGGRKGGSGTWTTGPDHEIDPDGPLAEAGIVTGFQQVRVQAGAVTHAPAGEALKWVTEPAGDNSLAADPMIGELARCLGEVSAAVISKPKSGLPVAAGVRTAADGGTTEVVCVPDENPNALMDLVRTNLESEPWSATLPGATVDQPADQTGVVRVLAPAAPDVRVGRVLVASQRGELPTLFD</sequence>
<feature type="signal peptide" evidence="1">
    <location>
        <begin position="1"/>
        <end position="31"/>
    </location>
</feature>
<protein>
    <recommendedName>
        <fullName evidence="4">Lipoprotein</fullName>
    </recommendedName>
</protein>
<gene>
    <name evidence="2" type="ORF">FHX81_2037</name>
</gene>
<proteinExistence type="predicted"/>
<evidence type="ECO:0000313" key="3">
    <source>
        <dbReference type="Proteomes" id="UP000316628"/>
    </source>
</evidence>
<accession>A0A543JA87</accession>
<comment type="caution">
    <text evidence="2">The sequence shown here is derived from an EMBL/GenBank/DDBJ whole genome shotgun (WGS) entry which is preliminary data.</text>
</comment>